<sequence length="37" mass="4038">MLGNLIAAVEVNVYWLFWLSLISVGVVSIVGYGHDVC</sequence>
<name>A0A2P2ITN7_RHIMU</name>
<accession>A0A2P2ITN7</accession>
<protein>
    <submittedName>
        <fullName evidence="2">Uncharacterized protein</fullName>
    </submittedName>
</protein>
<keyword evidence="1" id="KW-0472">Membrane</keyword>
<organism evidence="2">
    <name type="scientific">Rhizophora mucronata</name>
    <name type="common">Asiatic mangrove</name>
    <dbReference type="NCBI Taxonomy" id="61149"/>
    <lineage>
        <taxon>Eukaryota</taxon>
        <taxon>Viridiplantae</taxon>
        <taxon>Streptophyta</taxon>
        <taxon>Embryophyta</taxon>
        <taxon>Tracheophyta</taxon>
        <taxon>Spermatophyta</taxon>
        <taxon>Magnoliopsida</taxon>
        <taxon>eudicotyledons</taxon>
        <taxon>Gunneridae</taxon>
        <taxon>Pentapetalae</taxon>
        <taxon>rosids</taxon>
        <taxon>fabids</taxon>
        <taxon>Malpighiales</taxon>
        <taxon>Rhizophoraceae</taxon>
        <taxon>Rhizophora</taxon>
    </lineage>
</organism>
<proteinExistence type="predicted"/>
<keyword evidence="1" id="KW-0812">Transmembrane</keyword>
<dbReference type="AlphaFoldDB" id="A0A2P2ITN7"/>
<feature type="transmembrane region" description="Helical" evidence="1">
    <location>
        <begin position="12"/>
        <end position="32"/>
    </location>
</feature>
<reference evidence="2" key="1">
    <citation type="submission" date="2018-02" db="EMBL/GenBank/DDBJ databases">
        <title>Rhizophora mucronata_Transcriptome.</title>
        <authorList>
            <person name="Meera S.P."/>
            <person name="Sreeshan A."/>
            <person name="Augustine A."/>
        </authorList>
    </citation>
    <scope>NUCLEOTIDE SEQUENCE</scope>
    <source>
        <tissue evidence="2">Leaf</tissue>
    </source>
</reference>
<evidence type="ECO:0000313" key="2">
    <source>
        <dbReference type="EMBL" id="MBW84599.1"/>
    </source>
</evidence>
<dbReference type="EMBL" id="GGEC01004116">
    <property type="protein sequence ID" value="MBW84599.1"/>
    <property type="molecule type" value="Transcribed_RNA"/>
</dbReference>
<keyword evidence="1" id="KW-1133">Transmembrane helix</keyword>
<evidence type="ECO:0000256" key="1">
    <source>
        <dbReference type="SAM" id="Phobius"/>
    </source>
</evidence>